<organism evidence="4 5">
    <name type="scientific">Falsiporphyromonas endometrii</name>
    <dbReference type="NCBI Taxonomy" id="1387297"/>
    <lineage>
        <taxon>Bacteria</taxon>
        <taxon>Pseudomonadati</taxon>
        <taxon>Bacteroidota</taxon>
        <taxon>Bacteroidia</taxon>
        <taxon>Bacteroidales</taxon>
        <taxon>Porphyromonadaceae</taxon>
        <taxon>Falsiporphyromonas</taxon>
    </lineage>
</organism>
<dbReference type="InterPro" id="IPR029057">
    <property type="entry name" value="PRTase-like"/>
</dbReference>
<gene>
    <name evidence="4" type="ORF">ACFO3G_05630</name>
</gene>
<dbReference type="CDD" id="cd06223">
    <property type="entry name" value="PRTases_typeI"/>
    <property type="match status" value="1"/>
</dbReference>
<dbReference type="Gene3D" id="3.60.20.10">
    <property type="entry name" value="Glutamine Phosphoribosylpyrophosphate, subunit 1, domain 1"/>
    <property type="match status" value="1"/>
</dbReference>
<dbReference type="InterPro" id="IPR000836">
    <property type="entry name" value="PRTase_dom"/>
</dbReference>
<dbReference type="PANTHER" id="PTHR11907">
    <property type="entry name" value="AMIDOPHOSPHORIBOSYLTRANSFERASE"/>
    <property type="match status" value="1"/>
</dbReference>
<evidence type="ECO:0000313" key="4">
    <source>
        <dbReference type="EMBL" id="MFC4666079.1"/>
    </source>
</evidence>
<feature type="domain" description="Glutamine amidotransferase type-2" evidence="3">
    <location>
        <begin position="8"/>
        <end position="300"/>
    </location>
</feature>
<dbReference type="RefSeq" id="WP_380078796.1">
    <property type="nucleotide sequence ID" value="NZ_JBHSGO010000171.1"/>
</dbReference>
<proteinExistence type="predicted"/>
<dbReference type="SUPFAM" id="SSF56235">
    <property type="entry name" value="N-terminal nucleophile aminohydrolases (Ntn hydrolases)"/>
    <property type="match status" value="1"/>
</dbReference>
<reference evidence="5" key="1">
    <citation type="journal article" date="2019" name="Int. J. Syst. Evol. Microbiol.">
        <title>The Global Catalogue of Microorganisms (GCM) 10K type strain sequencing project: providing services to taxonomists for standard genome sequencing and annotation.</title>
        <authorList>
            <consortium name="The Broad Institute Genomics Platform"/>
            <consortium name="The Broad Institute Genome Sequencing Center for Infectious Disease"/>
            <person name="Wu L."/>
            <person name="Ma J."/>
        </authorList>
    </citation>
    <scope>NUCLEOTIDE SEQUENCE [LARGE SCALE GENOMIC DNA]</scope>
    <source>
        <strain evidence="5">CGMCC 4.7357</strain>
    </source>
</reference>
<keyword evidence="1" id="KW-0808">Transferase</keyword>
<protein>
    <submittedName>
        <fullName evidence="4">Amidophosphoribosyltransferase</fullName>
    </submittedName>
</protein>
<evidence type="ECO:0000313" key="5">
    <source>
        <dbReference type="Proteomes" id="UP001596020"/>
    </source>
</evidence>
<dbReference type="EMBL" id="JBHSGO010000171">
    <property type="protein sequence ID" value="MFC4666079.1"/>
    <property type="molecule type" value="Genomic_DNA"/>
</dbReference>
<dbReference type="PROSITE" id="PS51278">
    <property type="entry name" value="GATASE_TYPE_2"/>
    <property type="match status" value="1"/>
</dbReference>
<accession>A0ABV9K7N3</accession>
<dbReference type="SUPFAM" id="SSF53271">
    <property type="entry name" value="PRTase-like"/>
    <property type="match status" value="1"/>
</dbReference>
<evidence type="ECO:0000259" key="3">
    <source>
        <dbReference type="PROSITE" id="PS51278"/>
    </source>
</evidence>
<keyword evidence="2" id="KW-0315">Glutamine amidotransferase</keyword>
<keyword evidence="5" id="KW-1185">Reference proteome</keyword>
<comment type="caution">
    <text evidence="4">The sequence shown here is derived from an EMBL/GenBank/DDBJ whole genome shotgun (WGS) entry which is preliminary data.</text>
</comment>
<sequence>MEPLKHECGVAVVRLRKPLSYYHERYGTWEYGLNKLYLMMEKQHNRGQEGAGIAVVKLHSRPGEEYLYRERAEGNNAIVEIFDAVGKQVKEYSEEEIADPVFAEQFIPFAGECYMGHLRYSTTGKSGLTYVHPMVRRSNWRAKCLAICGNFNLTNVKAIFDEITSKGQHPRLTSDTHILIEQIGHKLDREVERLYRIAKNEHNYQGMDITNFIEAHIDIKNVLKKASPLWDGGYVMCGLTGSGEQYAMRDPNGIRPAFYYIDDEIIVLASERPVIQTVMNVPSENITELKQGEALLINQEGNPRIEQILEPKENKACSFERIYFSRGSDCDIYKERKALGHLLSKDILEAINYDVDNSVFSFIPNTAEVAYYGMLEGMREYLKAEKVRDILALKDKNADSIQKILTRSIRTEKVAIKDIKLRTFITEGKSREDLAAHVYDITYGSVRPFVDNLIVIDDSIVRGTTLKQSILRILDRLHPKKIVVVSSSPQIRYPDYYGIDMSRMSEFTAFKATVALLEDRGMTNLMHEAYEEAIRLRQKPLTEFVPNVVKTLYKPFTAKEISAKIVELLRPEEVRTDIELVYQSIEGLHKAIPNNPGDWYFTGDYPTPGGSHLVNEAYISYFEEYIKIHK</sequence>
<evidence type="ECO:0000256" key="2">
    <source>
        <dbReference type="ARBA" id="ARBA00022962"/>
    </source>
</evidence>
<dbReference type="InterPro" id="IPR029055">
    <property type="entry name" value="Ntn_hydrolases_N"/>
</dbReference>
<name>A0ABV9K7N3_9PORP</name>
<dbReference type="InterPro" id="IPR017932">
    <property type="entry name" value="GATase_2_dom"/>
</dbReference>
<dbReference type="Proteomes" id="UP001596020">
    <property type="component" value="Unassembled WGS sequence"/>
</dbReference>
<evidence type="ECO:0000256" key="1">
    <source>
        <dbReference type="ARBA" id="ARBA00022679"/>
    </source>
</evidence>